<dbReference type="GO" id="GO:0061578">
    <property type="term" value="F:K63-linked deubiquitinase activity"/>
    <property type="evidence" value="ECO:0007669"/>
    <property type="project" value="TreeGrafter"/>
</dbReference>
<dbReference type="PANTHER" id="PTHR12947">
    <property type="entry name" value="AMSH-LIKE PROTEASE"/>
    <property type="match status" value="1"/>
</dbReference>
<reference evidence="1" key="2">
    <citation type="submission" date="2020-05" db="UniProtKB">
        <authorList>
            <consortium name="EnsemblMetazoa"/>
        </authorList>
    </citation>
    <scope>IDENTIFICATION</scope>
    <source>
        <strain evidence="1">IAEA</strain>
    </source>
</reference>
<dbReference type="EnsemblMetazoa" id="GPPI019702-RA">
    <property type="protein sequence ID" value="GPPI019702-PA"/>
    <property type="gene ID" value="GPPI019702"/>
</dbReference>
<dbReference type="AlphaFoldDB" id="A0A1B0B5P4"/>
<dbReference type="GO" id="GO:0016020">
    <property type="term" value="C:membrane"/>
    <property type="evidence" value="ECO:0007669"/>
    <property type="project" value="TreeGrafter"/>
</dbReference>
<dbReference type="PANTHER" id="PTHR12947:SF13">
    <property type="entry name" value="FI19924P1"/>
    <property type="match status" value="1"/>
</dbReference>
<dbReference type="VEuPathDB" id="VectorBase:GPPI019702"/>
<dbReference type="GO" id="GO:0005768">
    <property type="term" value="C:endosome"/>
    <property type="evidence" value="ECO:0007669"/>
    <property type="project" value="TreeGrafter"/>
</dbReference>
<dbReference type="STRING" id="67801.A0A1B0B5P4"/>
<proteinExistence type="predicted"/>
<dbReference type="EMBL" id="JXJN01008795">
    <property type="status" value="NOT_ANNOTATED_CDS"/>
    <property type="molecule type" value="Genomic_DNA"/>
</dbReference>
<protein>
    <submittedName>
        <fullName evidence="1">Uncharacterized protein</fullName>
    </submittedName>
</protein>
<dbReference type="Proteomes" id="UP000092460">
    <property type="component" value="Unassembled WGS sequence"/>
</dbReference>
<name>A0A1B0B5P4_9MUSC</name>
<organism evidence="1 2">
    <name type="scientific">Glossina palpalis gambiensis</name>
    <dbReference type="NCBI Taxonomy" id="67801"/>
    <lineage>
        <taxon>Eukaryota</taxon>
        <taxon>Metazoa</taxon>
        <taxon>Ecdysozoa</taxon>
        <taxon>Arthropoda</taxon>
        <taxon>Hexapoda</taxon>
        <taxon>Insecta</taxon>
        <taxon>Pterygota</taxon>
        <taxon>Neoptera</taxon>
        <taxon>Endopterygota</taxon>
        <taxon>Diptera</taxon>
        <taxon>Brachycera</taxon>
        <taxon>Muscomorpha</taxon>
        <taxon>Hippoboscoidea</taxon>
        <taxon>Glossinidae</taxon>
        <taxon>Glossina</taxon>
    </lineage>
</organism>
<evidence type="ECO:0000313" key="2">
    <source>
        <dbReference type="Proteomes" id="UP000092460"/>
    </source>
</evidence>
<reference evidence="2" key="1">
    <citation type="submission" date="2015-01" db="EMBL/GenBank/DDBJ databases">
        <authorList>
            <person name="Aksoy S."/>
            <person name="Warren W."/>
            <person name="Wilson R.K."/>
        </authorList>
    </citation>
    <scope>NUCLEOTIDE SEQUENCE [LARGE SCALE GENOMIC DNA]</scope>
    <source>
        <strain evidence="2">IAEA</strain>
    </source>
</reference>
<accession>A0A1B0B5P4</accession>
<dbReference type="Gene3D" id="3.40.140.10">
    <property type="entry name" value="Cytidine Deaminase, domain 2"/>
    <property type="match status" value="1"/>
</dbReference>
<sequence>MSRGCLTFDPLIAAKGHKAIAQTHCWRVLCVPLSYHKTMELFLNLSQENINKNVEACRIPAGLLSQTRLYITHGIIPKQYGNAGSCTTMSEEEIFDVQDQKNTYPSQITFLYSADLHTHCSHQLIMPEAIAIVCAPNYQT</sequence>
<keyword evidence="2" id="KW-1185">Reference proteome</keyword>
<dbReference type="GO" id="GO:0070536">
    <property type="term" value="P:protein K63-linked deubiquitination"/>
    <property type="evidence" value="ECO:0007669"/>
    <property type="project" value="TreeGrafter"/>
</dbReference>
<evidence type="ECO:0000313" key="1">
    <source>
        <dbReference type="EnsemblMetazoa" id="GPPI019702-PA"/>
    </source>
</evidence>